<dbReference type="Pfam" id="PF02687">
    <property type="entry name" value="FtsX"/>
    <property type="match status" value="1"/>
</dbReference>
<dbReference type="InterPro" id="IPR050250">
    <property type="entry name" value="Macrolide_Exporter_MacB"/>
</dbReference>
<evidence type="ECO:0000313" key="10">
    <source>
        <dbReference type="EMBL" id="SPF33612.1"/>
    </source>
</evidence>
<feature type="domain" description="ABC3 transporter permease C-terminal" evidence="8">
    <location>
        <begin position="291"/>
        <end position="416"/>
    </location>
</feature>
<dbReference type="PANTHER" id="PTHR30572">
    <property type="entry name" value="MEMBRANE COMPONENT OF TRANSPORTER-RELATED"/>
    <property type="match status" value="1"/>
</dbReference>
<evidence type="ECO:0000256" key="3">
    <source>
        <dbReference type="ARBA" id="ARBA00022692"/>
    </source>
</evidence>
<evidence type="ECO:0000256" key="7">
    <source>
        <dbReference type="SAM" id="Phobius"/>
    </source>
</evidence>
<dbReference type="AlphaFoldDB" id="A0A2U3K1R4"/>
<evidence type="ECO:0000256" key="2">
    <source>
        <dbReference type="ARBA" id="ARBA00022475"/>
    </source>
</evidence>
<gene>
    <name evidence="10" type="ORF">SBA1_120002</name>
</gene>
<sequence>MIGNWTRVNTMLRDLLTEAYGAMRHNRRRTALTMLGMAWGIATVVLLLSYGNGFGQAAANIFANFGTKMMIVIPGRSSMQAGGQKAGVPLRFTLDDVDMLTSNIPQIVQITPEADKQANIQYETRTFAFNVTGNYPNVFSIRALKLAQGRFYNAQDETQHARVAVIGSEAKEKLFSGRNALGERIRVDGLSVEVIGILSAKMQAGDDNINRVIYLPFTTMSGVKDTHYLDSIWFNYETPAYEDLEHAVRSVMAVEHKFDPTDRRAMMVFNLMQQVHQFEMITIGLKILLGFIGTLTLGIGGVGLMNIMLVSVTQRTREIGVEKALGARRSHILFQFLAESLTITFIGGALGVILAYAVSFSVGRLTLYSAMAKNADAGDIRLVIDAGTLIVATLILAGVGLVSGMVPAVRASRLDPIEALRYE</sequence>
<dbReference type="Proteomes" id="UP000238701">
    <property type="component" value="Unassembled WGS sequence"/>
</dbReference>
<dbReference type="Pfam" id="PF12704">
    <property type="entry name" value="MacB_PCD"/>
    <property type="match status" value="1"/>
</dbReference>
<feature type="transmembrane region" description="Helical" evidence="7">
    <location>
        <begin position="382"/>
        <end position="406"/>
    </location>
</feature>
<keyword evidence="2" id="KW-1003">Cell membrane</keyword>
<comment type="similarity">
    <text evidence="6">Belongs to the ABC-4 integral membrane protein family.</text>
</comment>
<evidence type="ECO:0000256" key="1">
    <source>
        <dbReference type="ARBA" id="ARBA00004651"/>
    </source>
</evidence>
<evidence type="ECO:0000259" key="9">
    <source>
        <dbReference type="Pfam" id="PF12704"/>
    </source>
</evidence>
<keyword evidence="5 7" id="KW-0472">Membrane</keyword>
<organism evidence="10 11">
    <name type="scientific">Candidatus Sulfotelmatobacter kueseliae</name>
    <dbReference type="NCBI Taxonomy" id="2042962"/>
    <lineage>
        <taxon>Bacteria</taxon>
        <taxon>Pseudomonadati</taxon>
        <taxon>Acidobacteriota</taxon>
        <taxon>Terriglobia</taxon>
        <taxon>Terriglobales</taxon>
        <taxon>Candidatus Korobacteraceae</taxon>
        <taxon>Candidatus Sulfotelmatobacter</taxon>
    </lineage>
</organism>
<evidence type="ECO:0000256" key="4">
    <source>
        <dbReference type="ARBA" id="ARBA00022989"/>
    </source>
</evidence>
<dbReference type="GO" id="GO:0005886">
    <property type="term" value="C:plasma membrane"/>
    <property type="evidence" value="ECO:0007669"/>
    <property type="project" value="UniProtKB-SubCell"/>
</dbReference>
<dbReference type="GO" id="GO:0022857">
    <property type="term" value="F:transmembrane transporter activity"/>
    <property type="evidence" value="ECO:0007669"/>
    <property type="project" value="TreeGrafter"/>
</dbReference>
<reference evidence="11" key="1">
    <citation type="submission" date="2018-02" db="EMBL/GenBank/DDBJ databases">
        <authorList>
            <person name="Hausmann B."/>
        </authorList>
    </citation>
    <scope>NUCLEOTIDE SEQUENCE [LARGE SCALE GENOMIC DNA]</scope>
    <source>
        <strain evidence="11">Peat soil MAG SbA1</strain>
    </source>
</reference>
<dbReference type="InterPro" id="IPR003838">
    <property type="entry name" value="ABC3_permease_C"/>
</dbReference>
<evidence type="ECO:0000313" key="11">
    <source>
        <dbReference type="Proteomes" id="UP000238701"/>
    </source>
</evidence>
<feature type="transmembrane region" description="Helical" evidence="7">
    <location>
        <begin position="31"/>
        <end position="51"/>
    </location>
</feature>
<keyword evidence="3 7" id="KW-0812">Transmembrane</keyword>
<evidence type="ECO:0000256" key="5">
    <source>
        <dbReference type="ARBA" id="ARBA00023136"/>
    </source>
</evidence>
<evidence type="ECO:0000256" key="6">
    <source>
        <dbReference type="ARBA" id="ARBA00038076"/>
    </source>
</evidence>
<name>A0A2U3K1R4_9BACT</name>
<feature type="transmembrane region" description="Helical" evidence="7">
    <location>
        <begin position="332"/>
        <end position="362"/>
    </location>
</feature>
<feature type="domain" description="MacB-like periplasmic core" evidence="9">
    <location>
        <begin position="30"/>
        <end position="240"/>
    </location>
</feature>
<evidence type="ECO:0000259" key="8">
    <source>
        <dbReference type="Pfam" id="PF02687"/>
    </source>
</evidence>
<comment type="subcellular location">
    <subcellularLocation>
        <location evidence="1">Cell membrane</location>
        <topology evidence="1">Multi-pass membrane protein</topology>
    </subcellularLocation>
</comment>
<protein>
    <submittedName>
        <fullName evidence="10">ABC efflux pump, inner membrane subunit</fullName>
    </submittedName>
</protein>
<dbReference type="InterPro" id="IPR025857">
    <property type="entry name" value="MacB_PCD"/>
</dbReference>
<dbReference type="EMBL" id="OMOD01000024">
    <property type="protein sequence ID" value="SPF33612.1"/>
    <property type="molecule type" value="Genomic_DNA"/>
</dbReference>
<keyword evidence="4 7" id="KW-1133">Transmembrane helix</keyword>
<feature type="transmembrane region" description="Helical" evidence="7">
    <location>
        <begin position="287"/>
        <end position="312"/>
    </location>
</feature>
<accession>A0A2U3K1R4</accession>
<proteinExistence type="inferred from homology"/>
<dbReference type="PANTHER" id="PTHR30572:SF4">
    <property type="entry name" value="ABC TRANSPORTER PERMEASE YTRF"/>
    <property type="match status" value="1"/>
</dbReference>